<accession>A0ABV2RTI9</accession>
<dbReference type="PROSITE" id="PS51257">
    <property type="entry name" value="PROKAR_LIPOPROTEIN"/>
    <property type="match status" value="1"/>
</dbReference>
<comment type="caution">
    <text evidence="2">The sequence shown here is derived from an EMBL/GenBank/DDBJ whole genome shotgun (WGS) entry which is preliminary data.</text>
</comment>
<gene>
    <name evidence="2" type="ORF">ABIF63_004307</name>
</gene>
<keyword evidence="1" id="KW-0812">Transmembrane</keyword>
<dbReference type="Proteomes" id="UP001549291">
    <property type="component" value="Unassembled WGS sequence"/>
</dbReference>
<feature type="transmembrane region" description="Helical" evidence="1">
    <location>
        <begin position="12"/>
        <end position="30"/>
    </location>
</feature>
<keyword evidence="1" id="KW-0472">Membrane</keyword>
<sequence>MIAKLPLQNMITAAAMGALLFACAGTMHWLSA</sequence>
<protein>
    <submittedName>
        <fullName evidence="2">Uncharacterized protein</fullName>
    </submittedName>
</protein>
<reference evidence="2 3" key="1">
    <citation type="submission" date="2024-06" db="EMBL/GenBank/DDBJ databases">
        <title>Genomic Encyclopedia of Type Strains, Phase V (KMG-V): Genome sequencing to study the core and pangenomes of soil and plant-associated prokaryotes.</title>
        <authorList>
            <person name="Whitman W."/>
        </authorList>
    </citation>
    <scope>NUCLEOTIDE SEQUENCE [LARGE SCALE GENOMIC DNA]</scope>
    <source>
        <strain evidence="2 3">USDA 160</strain>
    </source>
</reference>
<evidence type="ECO:0000256" key="1">
    <source>
        <dbReference type="SAM" id="Phobius"/>
    </source>
</evidence>
<name>A0ABV2RTI9_BRAJP</name>
<evidence type="ECO:0000313" key="3">
    <source>
        <dbReference type="Proteomes" id="UP001549291"/>
    </source>
</evidence>
<organism evidence="2 3">
    <name type="scientific">Bradyrhizobium japonicum</name>
    <dbReference type="NCBI Taxonomy" id="375"/>
    <lineage>
        <taxon>Bacteria</taxon>
        <taxon>Pseudomonadati</taxon>
        <taxon>Pseudomonadota</taxon>
        <taxon>Alphaproteobacteria</taxon>
        <taxon>Hyphomicrobiales</taxon>
        <taxon>Nitrobacteraceae</taxon>
        <taxon>Bradyrhizobium</taxon>
    </lineage>
</organism>
<keyword evidence="1" id="KW-1133">Transmembrane helix</keyword>
<dbReference type="EMBL" id="JBEPTQ010000002">
    <property type="protein sequence ID" value="MET4720201.1"/>
    <property type="molecule type" value="Genomic_DNA"/>
</dbReference>
<proteinExistence type="predicted"/>
<evidence type="ECO:0000313" key="2">
    <source>
        <dbReference type="EMBL" id="MET4720201.1"/>
    </source>
</evidence>
<keyword evidence="3" id="KW-1185">Reference proteome</keyword>